<evidence type="ECO:0000256" key="7">
    <source>
        <dbReference type="PROSITE-ProRule" id="PRU00042"/>
    </source>
</evidence>
<evidence type="ECO:0000256" key="4">
    <source>
        <dbReference type="ARBA" id="ARBA00022771"/>
    </source>
</evidence>
<feature type="domain" description="C2H2-type" evidence="8">
    <location>
        <begin position="542"/>
        <end position="565"/>
    </location>
</feature>
<gene>
    <name evidence="10 11" type="primary">LOC112049586</name>
</gene>
<evidence type="ECO:0000313" key="9">
    <source>
        <dbReference type="Proteomes" id="UP001652582"/>
    </source>
</evidence>
<keyword evidence="9" id="KW-1185">Reference proteome</keyword>
<organism evidence="9 10">
    <name type="scientific">Bicyclus anynana</name>
    <name type="common">Squinting bush brown butterfly</name>
    <dbReference type="NCBI Taxonomy" id="110368"/>
    <lineage>
        <taxon>Eukaryota</taxon>
        <taxon>Metazoa</taxon>
        <taxon>Ecdysozoa</taxon>
        <taxon>Arthropoda</taxon>
        <taxon>Hexapoda</taxon>
        <taxon>Insecta</taxon>
        <taxon>Pterygota</taxon>
        <taxon>Neoptera</taxon>
        <taxon>Endopterygota</taxon>
        <taxon>Lepidoptera</taxon>
        <taxon>Glossata</taxon>
        <taxon>Ditrysia</taxon>
        <taxon>Papilionoidea</taxon>
        <taxon>Nymphalidae</taxon>
        <taxon>Satyrinae</taxon>
        <taxon>Satyrini</taxon>
        <taxon>Mycalesina</taxon>
        <taxon>Bicyclus</taxon>
    </lineage>
</organism>
<protein>
    <submittedName>
        <fullName evidence="10 11">Zinc finger protein 91 isoform X1</fullName>
    </submittedName>
</protein>
<feature type="domain" description="C2H2-type" evidence="8">
    <location>
        <begin position="482"/>
        <end position="510"/>
    </location>
</feature>
<dbReference type="InterPro" id="IPR036236">
    <property type="entry name" value="Znf_C2H2_sf"/>
</dbReference>
<feature type="domain" description="C2H2-type" evidence="8">
    <location>
        <begin position="514"/>
        <end position="541"/>
    </location>
</feature>
<evidence type="ECO:0000256" key="1">
    <source>
        <dbReference type="ARBA" id="ARBA00004123"/>
    </source>
</evidence>
<reference evidence="10 11" key="1">
    <citation type="submission" date="2025-05" db="UniProtKB">
        <authorList>
            <consortium name="RefSeq"/>
        </authorList>
    </citation>
    <scope>IDENTIFICATION</scope>
</reference>
<dbReference type="GeneID" id="112049586"/>
<feature type="domain" description="C2H2-type" evidence="8">
    <location>
        <begin position="329"/>
        <end position="356"/>
    </location>
</feature>
<dbReference type="PANTHER" id="PTHR16515:SF66">
    <property type="entry name" value="C2H2-TYPE DOMAIN-CONTAINING PROTEIN"/>
    <property type="match status" value="1"/>
</dbReference>
<evidence type="ECO:0000313" key="10">
    <source>
        <dbReference type="RefSeq" id="XP_052745136.1"/>
    </source>
</evidence>
<keyword evidence="5" id="KW-0862">Zinc</keyword>
<evidence type="ECO:0000259" key="8">
    <source>
        <dbReference type="PROSITE" id="PS50157"/>
    </source>
</evidence>
<dbReference type="InterPro" id="IPR013087">
    <property type="entry name" value="Znf_C2H2_type"/>
</dbReference>
<feature type="domain" description="C2H2-type" evidence="8">
    <location>
        <begin position="393"/>
        <end position="420"/>
    </location>
</feature>
<keyword evidence="3" id="KW-0677">Repeat</keyword>
<keyword evidence="6" id="KW-0539">Nucleus</keyword>
<dbReference type="Pfam" id="PF12171">
    <property type="entry name" value="zf-C2H2_jaz"/>
    <property type="match status" value="1"/>
</dbReference>
<comment type="subcellular location">
    <subcellularLocation>
        <location evidence="1">Nucleus</location>
    </subcellularLocation>
</comment>
<keyword evidence="4 7" id="KW-0863">Zinc-finger</keyword>
<evidence type="ECO:0000313" key="11">
    <source>
        <dbReference type="RefSeq" id="XP_052745137.1"/>
    </source>
</evidence>
<dbReference type="InterPro" id="IPR022755">
    <property type="entry name" value="Znf_C2H2_jaz"/>
</dbReference>
<dbReference type="Gene3D" id="3.30.160.60">
    <property type="entry name" value="Classic Zinc Finger"/>
    <property type="match status" value="7"/>
</dbReference>
<dbReference type="SMART" id="SM00355">
    <property type="entry name" value="ZnF_C2H2"/>
    <property type="match status" value="11"/>
</dbReference>
<dbReference type="RefSeq" id="XP_052745137.1">
    <property type="nucleotide sequence ID" value="XM_052889177.1"/>
</dbReference>
<dbReference type="PROSITE" id="PS00028">
    <property type="entry name" value="ZINC_FINGER_C2H2_1"/>
    <property type="match status" value="8"/>
</dbReference>
<sequence>METTEATHYCMGCLSHRDDKHTESYNIQSEALKAVLQLNSVMLCNICTKFVLKSEQFIQNVQRNQKYLKNFQDLADSTRFVTQELVSLSVVSLYSYNLTGNNDDSEMPIVSGLCSQTNEVAVKLEPKVELTIEYLDQEFLDEHDFQESAIKEKNCVLENCKEENRQTLDNISLKQLEVKTENIKNKTLPPNKKIQRVKVKKEKLKKRQKPEEDPNIQMYKITLEQCMKLRAKMREDPNFINSYYKCEDCIKGYNFQETYNKHMEVHSKERGEIVCEICKWRTDTSQKLLVHKRCHYIRYRCRKCGLTRGHRKLVLEHHTTTHTNDACKYKCPHCNKGFKRARNLTKHLAVHEIDKRVQCKYCSKTFISKDVLKSHIILKHPNTEESGQSVKHHVCKECGAGFISPGLLKTHMFKHSDKKEFYCVECDKAFKSKGALKTHLTSAAAHVNYSDRKLQCDHCGKRFGVTRDLEQHMYIHIGRRPFPCDQCEKGYSTSWALTRHKQYTHEGYKDPLKYPCSVCHKIFALKKTHKAHMRIHTGERPYACSTCGATFVQSGALATHNKLVHLRLTRDGQPKKQAASS</sequence>
<dbReference type="RefSeq" id="XP_052745136.1">
    <property type="nucleotide sequence ID" value="XM_052889176.1"/>
</dbReference>
<dbReference type="Proteomes" id="UP001652582">
    <property type="component" value="Chromosome 25"/>
</dbReference>
<accession>A0ABM3M157</accession>
<feature type="domain" description="C2H2-type" evidence="8">
    <location>
        <begin position="357"/>
        <end position="385"/>
    </location>
</feature>
<evidence type="ECO:0000256" key="6">
    <source>
        <dbReference type="ARBA" id="ARBA00023242"/>
    </source>
</evidence>
<dbReference type="PANTHER" id="PTHR16515">
    <property type="entry name" value="PR DOMAIN ZINC FINGER PROTEIN"/>
    <property type="match status" value="1"/>
</dbReference>
<dbReference type="PROSITE" id="PS50157">
    <property type="entry name" value="ZINC_FINGER_C2H2_2"/>
    <property type="match status" value="9"/>
</dbReference>
<dbReference type="InterPro" id="IPR050331">
    <property type="entry name" value="Zinc_finger"/>
</dbReference>
<feature type="domain" description="C2H2-type" evidence="8">
    <location>
        <begin position="244"/>
        <end position="271"/>
    </location>
</feature>
<proteinExistence type="predicted"/>
<evidence type="ECO:0000256" key="3">
    <source>
        <dbReference type="ARBA" id="ARBA00022737"/>
    </source>
</evidence>
<dbReference type="SUPFAM" id="SSF57667">
    <property type="entry name" value="beta-beta-alpha zinc fingers"/>
    <property type="match status" value="5"/>
</dbReference>
<evidence type="ECO:0000256" key="5">
    <source>
        <dbReference type="ARBA" id="ARBA00022833"/>
    </source>
</evidence>
<feature type="domain" description="C2H2-type" evidence="8">
    <location>
        <begin position="421"/>
        <end position="451"/>
    </location>
</feature>
<name>A0ABM3M157_BICAN</name>
<dbReference type="Pfam" id="PF00096">
    <property type="entry name" value="zf-C2H2"/>
    <property type="match status" value="5"/>
</dbReference>
<feature type="domain" description="C2H2-type" evidence="8">
    <location>
        <begin position="454"/>
        <end position="481"/>
    </location>
</feature>
<keyword evidence="2" id="KW-0479">Metal-binding</keyword>
<evidence type="ECO:0000256" key="2">
    <source>
        <dbReference type="ARBA" id="ARBA00022723"/>
    </source>
</evidence>